<dbReference type="Gene3D" id="2.120.10.30">
    <property type="entry name" value="TolB, C-terminal domain"/>
    <property type="match status" value="2"/>
</dbReference>
<proteinExistence type="predicted"/>
<accession>A0A932A832</accession>
<dbReference type="InterPro" id="IPR011042">
    <property type="entry name" value="6-blade_b-propeller_TolB-like"/>
</dbReference>
<sequence>MKTKRSYALLAIGCLFSIAAVLLGCSSGELASILGGGSSPVIFTNGQSANIVIGQVDFVSSASPNPPTASSLNGSYSSPWVTSAGVLILPDENNDRTLVFNSIPTSNGASATYAIGQLDLVSNGGGTSATKTSCPEQVIVVGGKMIQADYCNNRVIIYNSVPSGSPGTIDVVVGQVDKVSSASTCDAGTLDSVESVAVANGKLIVTDGDHNRILIWNSIPTSDGVPANLVLGQADFTSCAENRGGAVGANTLGYPNGMWTDGTRLVVEDDDNNRVLIWNSIPTTNGQPADLVLGQPDFTSNGDNQGGPASAATMSFPYDGVFFTQSQLFITDNGNNRVLIWNTFPTTNDKPADVVLGQPDMATISSSTTASTMDGPAGILLVGKQLIVSDPGNHRYLIFNGR</sequence>
<name>A0A932A832_9BACT</name>
<dbReference type="InterPro" id="IPR050952">
    <property type="entry name" value="TRIM-NHL_E3_ligases"/>
</dbReference>
<protein>
    <recommendedName>
        <fullName evidence="3">NHL repeat protein</fullName>
    </recommendedName>
</protein>
<dbReference type="SUPFAM" id="SSF63825">
    <property type="entry name" value="YWTD domain"/>
    <property type="match status" value="1"/>
</dbReference>
<dbReference type="GO" id="GO:0061630">
    <property type="term" value="F:ubiquitin protein ligase activity"/>
    <property type="evidence" value="ECO:0007669"/>
    <property type="project" value="TreeGrafter"/>
</dbReference>
<dbReference type="GO" id="GO:0008270">
    <property type="term" value="F:zinc ion binding"/>
    <property type="evidence" value="ECO:0007669"/>
    <property type="project" value="UniProtKB-KW"/>
</dbReference>
<reference evidence="1" key="1">
    <citation type="submission" date="2020-07" db="EMBL/GenBank/DDBJ databases">
        <title>Huge and variable diversity of episymbiotic CPR bacteria and DPANN archaea in groundwater ecosystems.</title>
        <authorList>
            <person name="He C.Y."/>
            <person name="Keren R."/>
            <person name="Whittaker M."/>
            <person name="Farag I.F."/>
            <person name="Doudna J."/>
            <person name="Cate J.H.D."/>
            <person name="Banfield J.F."/>
        </authorList>
    </citation>
    <scope>NUCLEOTIDE SEQUENCE</scope>
    <source>
        <strain evidence="1">NC_groundwater_580_Pr5_B-0.1um_64_19</strain>
    </source>
</reference>
<dbReference type="EMBL" id="JACPNR010000006">
    <property type="protein sequence ID" value="MBI2678287.1"/>
    <property type="molecule type" value="Genomic_DNA"/>
</dbReference>
<dbReference type="PANTHER" id="PTHR24104:SF25">
    <property type="entry name" value="PROTEIN LIN-41"/>
    <property type="match status" value="1"/>
</dbReference>
<evidence type="ECO:0000313" key="1">
    <source>
        <dbReference type="EMBL" id="MBI2678287.1"/>
    </source>
</evidence>
<dbReference type="PANTHER" id="PTHR24104">
    <property type="entry name" value="E3 UBIQUITIN-PROTEIN LIGASE NHLRC1-RELATED"/>
    <property type="match status" value="1"/>
</dbReference>
<dbReference type="AlphaFoldDB" id="A0A932A832"/>
<gene>
    <name evidence="1" type="ORF">HYX28_05860</name>
</gene>
<comment type="caution">
    <text evidence="1">The sequence shown here is derived from an EMBL/GenBank/DDBJ whole genome shotgun (WGS) entry which is preliminary data.</text>
</comment>
<dbReference type="GO" id="GO:0000209">
    <property type="term" value="P:protein polyubiquitination"/>
    <property type="evidence" value="ECO:0007669"/>
    <property type="project" value="TreeGrafter"/>
</dbReference>
<organism evidence="1 2">
    <name type="scientific">Candidatus Korobacter versatilis</name>
    <dbReference type="NCBI Taxonomy" id="658062"/>
    <lineage>
        <taxon>Bacteria</taxon>
        <taxon>Pseudomonadati</taxon>
        <taxon>Acidobacteriota</taxon>
        <taxon>Terriglobia</taxon>
        <taxon>Terriglobales</taxon>
        <taxon>Candidatus Korobacteraceae</taxon>
        <taxon>Candidatus Korobacter</taxon>
    </lineage>
</organism>
<dbReference type="PROSITE" id="PS51257">
    <property type="entry name" value="PROKAR_LIPOPROTEIN"/>
    <property type="match status" value="1"/>
</dbReference>
<evidence type="ECO:0000313" key="2">
    <source>
        <dbReference type="Proteomes" id="UP000779809"/>
    </source>
</evidence>
<dbReference type="GO" id="GO:0043161">
    <property type="term" value="P:proteasome-mediated ubiquitin-dependent protein catabolic process"/>
    <property type="evidence" value="ECO:0007669"/>
    <property type="project" value="TreeGrafter"/>
</dbReference>
<evidence type="ECO:0008006" key="3">
    <source>
        <dbReference type="Google" id="ProtNLM"/>
    </source>
</evidence>
<dbReference type="Proteomes" id="UP000779809">
    <property type="component" value="Unassembled WGS sequence"/>
</dbReference>